<dbReference type="Proteomes" id="UP000276215">
    <property type="component" value="Unassembled WGS sequence"/>
</dbReference>
<protein>
    <submittedName>
        <fullName evidence="1">Uncharacterized protein</fullName>
    </submittedName>
</protein>
<sequence length="145" mass="16738">MEHFSLPIIRVSLVSFTDWSFFVYDRLFVYFKVLLCRDLAGISRNSFLIFTAPSRGSNQGGDNTSTRELPKPELIGKFMMNQFDRISNAIALSHSLASTTRFSFCTSRILSACLTPVSIIFPSPLPRLCRRYYRQYRSDIFSRLK</sequence>
<gene>
    <name evidence="1" type="ORF">L873DRAFT_436221</name>
</gene>
<evidence type="ECO:0000313" key="2">
    <source>
        <dbReference type="Proteomes" id="UP000276215"/>
    </source>
</evidence>
<accession>A0A3N4IXB5</accession>
<organism evidence="1 2">
    <name type="scientific">Choiromyces venosus 120613-1</name>
    <dbReference type="NCBI Taxonomy" id="1336337"/>
    <lineage>
        <taxon>Eukaryota</taxon>
        <taxon>Fungi</taxon>
        <taxon>Dikarya</taxon>
        <taxon>Ascomycota</taxon>
        <taxon>Pezizomycotina</taxon>
        <taxon>Pezizomycetes</taxon>
        <taxon>Pezizales</taxon>
        <taxon>Tuberaceae</taxon>
        <taxon>Choiromyces</taxon>
    </lineage>
</organism>
<evidence type="ECO:0000313" key="1">
    <source>
        <dbReference type="EMBL" id="RPA90465.1"/>
    </source>
</evidence>
<dbReference type="AlphaFoldDB" id="A0A3N4IXB5"/>
<reference evidence="1 2" key="1">
    <citation type="journal article" date="2018" name="Nat. Ecol. Evol.">
        <title>Pezizomycetes genomes reveal the molecular basis of ectomycorrhizal truffle lifestyle.</title>
        <authorList>
            <person name="Murat C."/>
            <person name="Payen T."/>
            <person name="Noel B."/>
            <person name="Kuo A."/>
            <person name="Morin E."/>
            <person name="Chen J."/>
            <person name="Kohler A."/>
            <person name="Krizsan K."/>
            <person name="Balestrini R."/>
            <person name="Da Silva C."/>
            <person name="Montanini B."/>
            <person name="Hainaut M."/>
            <person name="Levati E."/>
            <person name="Barry K.W."/>
            <person name="Belfiori B."/>
            <person name="Cichocki N."/>
            <person name="Clum A."/>
            <person name="Dockter R.B."/>
            <person name="Fauchery L."/>
            <person name="Guy J."/>
            <person name="Iotti M."/>
            <person name="Le Tacon F."/>
            <person name="Lindquist E.A."/>
            <person name="Lipzen A."/>
            <person name="Malagnac F."/>
            <person name="Mello A."/>
            <person name="Molinier V."/>
            <person name="Miyauchi S."/>
            <person name="Poulain J."/>
            <person name="Riccioni C."/>
            <person name="Rubini A."/>
            <person name="Sitrit Y."/>
            <person name="Splivallo R."/>
            <person name="Traeger S."/>
            <person name="Wang M."/>
            <person name="Zifcakova L."/>
            <person name="Wipf D."/>
            <person name="Zambonelli A."/>
            <person name="Paolocci F."/>
            <person name="Nowrousian M."/>
            <person name="Ottonello S."/>
            <person name="Baldrian P."/>
            <person name="Spatafora J.W."/>
            <person name="Henrissat B."/>
            <person name="Nagy L.G."/>
            <person name="Aury J.M."/>
            <person name="Wincker P."/>
            <person name="Grigoriev I.V."/>
            <person name="Bonfante P."/>
            <person name="Martin F.M."/>
        </authorList>
    </citation>
    <scope>NUCLEOTIDE SEQUENCE [LARGE SCALE GENOMIC DNA]</scope>
    <source>
        <strain evidence="1 2">120613-1</strain>
    </source>
</reference>
<dbReference type="EMBL" id="ML120525">
    <property type="protein sequence ID" value="RPA90465.1"/>
    <property type="molecule type" value="Genomic_DNA"/>
</dbReference>
<name>A0A3N4IXB5_9PEZI</name>
<proteinExistence type="predicted"/>
<keyword evidence="2" id="KW-1185">Reference proteome</keyword>